<proteinExistence type="predicted"/>
<feature type="region of interest" description="Disordered" evidence="1">
    <location>
        <begin position="287"/>
        <end position="330"/>
    </location>
</feature>
<sequence length="340" mass="38003">MLLGFFSFSFYTAAQLGYDLQPIVIVECSRFAPAPIVVVRRESTPDGQPPVIIVRGEGLPNKNPVILDRRVNRLQPLVVIDQREDPMLFDGGEMMMGNQAPILDEAGNPFMPGLPQGMGFADMNGNNGIPQMQGMPQPMPTGNNLPRSSYLRRKPLRVFPAFQDGDDSITIAHPSSDTASERSSLSDFSSNENGYPMPHFQSNLAPIPEMHAPYGPPRMANNGNRRVRFDEGPPQQHFYEPEPSDDEGTYEEAYDQYMPVGGDGAGAGPMHQANWNYAVEDPNMRMPQPQPMQQQPMPPQQSAFDPSWNRPVTWGDEPQQLPNGNWPMPKPRWRLHHAEV</sequence>
<dbReference type="OrthoDB" id="2290774at2759"/>
<organism evidence="2 3">
    <name type="scientific">Mortierella isabellina</name>
    <name type="common">Filamentous fungus</name>
    <name type="synonym">Umbelopsis isabellina</name>
    <dbReference type="NCBI Taxonomy" id="91625"/>
    <lineage>
        <taxon>Eukaryota</taxon>
        <taxon>Fungi</taxon>
        <taxon>Fungi incertae sedis</taxon>
        <taxon>Mucoromycota</taxon>
        <taxon>Mucoromycotina</taxon>
        <taxon>Umbelopsidomycetes</taxon>
        <taxon>Umbelopsidales</taxon>
        <taxon>Umbelopsidaceae</taxon>
        <taxon>Umbelopsis</taxon>
    </lineage>
</organism>
<keyword evidence="3" id="KW-1185">Reference proteome</keyword>
<feature type="compositionally biased region" description="Polar residues" evidence="1">
    <location>
        <begin position="173"/>
        <end position="193"/>
    </location>
</feature>
<evidence type="ECO:0000313" key="3">
    <source>
        <dbReference type="Proteomes" id="UP000654370"/>
    </source>
</evidence>
<protein>
    <submittedName>
        <fullName evidence="2">Uncharacterized protein</fullName>
    </submittedName>
</protein>
<evidence type="ECO:0000313" key="2">
    <source>
        <dbReference type="EMBL" id="KAG2172082.1"/>
    </source>
</evidence>
<feature type="region of interest" description="Disordered" evidence="1">
    <location>
        <begin position="167"/>
        <end position="196"/>
    </location>
</feature>
<comment type="caution">
    <text evidence="2">The sequence shown here is derived from an EMBL/GenBank/DDBJ whole genome shotgun (WGS) entry which is preliminary data.</text>
</comment>
<name>A0A8H7PDU4_MORIS</name>
<dbReference type="Proteomes" id="UP000654370">
    <property type="component" value="Unassembled WGS sequence"/>
</dbReference>
<dbReference type="EMBL" id="JAEPQZ010000018">
    <property type="protein sequence ID" value="KAG2172082.1"/>
    <property type="molecule type" value="Genomic_DNA"/>
</dbReference>
<evidence type="ECO:0000256" key="1">
    <source>
        <dbReference type="SAM" id="MobiDB-lite"/>
    </source>
</evidence>
<accession>A0A8H7PDU4</accession>
<gene>
    <name evidence="2" type="ORF">INT43_001559</name>
</gene>
<reference evidence="2" key="1">
    <citation type="submission" date="2020-12" db="EMBL/GenBank/DDBJ databases">
        <title>Metabolic potential, ecology and presence of endohyphal bacteria is reflected in genomic diversity of Mucoromycotina.</title>
        <authorList>
            <person name="Muszewska A."/>
            <person name="Okrasinska A."/>
            <person name="Steczkiewicz K."/>
            <person name="Drgas O."/>
            <person name="Orlowska M."/>
            <person name="Perlinska-Lenart U."/>
            <person name="Aleksandrzak-Piekarczyk T."/>
            <person name="Szatraj K."/>
            <person name="Zielenkiewicz U."/>
            <person name="Pilsyk S."/>
            <person name="Malc E."/>
            <person name="Mieczkowski P."/>
            <person name="Kruszewska J.S."/>
            <person name="Biernat P."/>
            <person name="Pawlowska J."/>
        </authorList>
    </citation>
    <scope>NUCLEOTIDE SEQUENCE</scope>
    <source>
        <strain evidence="2">WA0000067209</strain>
    </source>
</reference>
<dbReference type="AlphaFoldDB" id="A0A8H7PDU4"/>